<reference evidence="1 2" key="1">
    <citation type="submission" date="2024-05" db="EMBL/GenBank/DDBJ databases">
        <authorList>
            <person name="Yi C."/>
        </authorList>
    </citation>
    <scope>NUCLEOTIDE SEQUENCE [LARGE SCALE GENOMIC DNA]</scope>
    <source>
        <strain evidence="1 2">XS13</strain>
    </source>
</reference>
<dbReference type="Proteomes" id="UP001484097">
    <property type="component" value="Unassembled WGS sequence"/>
</dbReference>
<dbReference type="EMBL" id="JBDXMX010000013">
    <property type="protein sequence ID" value="MEO9249252.1"/>
    <property type="molecule type" value="Genomic_DNA"/>
</dbReference>
<dbReference type="RefSeq" id="WP_347922090.1">
    <property type="nucleotide sequence ID" value="NZ_JBDXMX010000013.1"/>
</dbReference>
<keyword evidence="2" id="KW-1185">Reference proteome</keyword>
<accession>A0ABV0INX7</accession>
<protein>
    <recommendedName>
        <fullName evidence="3">DUF4145 domain-containing protein</fullName>
    </recommendedName>
</protein>
<evidence type="ECO:0008006" key="3">
    <source>
        <dbReference type="Google" id="ProtNLM"/>
    </source>
</evidence>
<gene>
    <name evidence="1" type="ORF">ABDK96_16335</name>
</gene>
<organism evidence="1 2">
    <name type="scientific">Citricoccus nitrophenolicus</name>
    <dbReference type="NCBI Taxonomy" id="863575"/>
    <lineage>
        <taxon>Bacteria</taxon>
        <taxon>Bacillati</taxon>
        <taxon>Actinomycetota</taxon>
        <taxon>Actinomycetes</taxon>
        <taxon>Micrococcales</taxon>
        <taxon>Micrococcaceae</taxon>
        <taxon>Citricoccus</taxon>
    </lineage>
</organism>
<sequence>MELGKLLAAELEQTDTLGRWIAHYLAERLTSLEQKAGPERSTAEAEVADLILRLWSLRRQLPGSRLPLAEVDEVEAAIARLTPGRRPWAYFGAFAADAEPSTEETETSTTLKAALLIDRLAGDLVHGLIGRAAALAEEDGAAWTKQAEKIGDGALRTLRRIRFADNGSEDDVESPDWNSEVTRRATALSSVVSTLVTAFEAEGSELPGESGG</sequence>
<comment type="caution">
    <text evidence="1">The sequence shown here is derived from an EMBL/GenBank/DDBJ whole genome shotgun (WGS) entry which is preliminary data.</text>
</comment>
<name>A0ABV0INX7_9MICC</name>
<proteinExistence type="predicted"/>
<evidence type="ECO:0000313" key="1">
    <source>
        <dbReference type="EMBL" id="MEO9249252.1"/>
    </source>
</evidence>
<evidence type="ECO:0000313" key="2">
    <source>
        <dbReference type="Proteomes" id="UP001484097"/>
    </source>
</evidence>